<dbReference type="PANTHER" id="PTHR30566:SF25">
    <property type="entry name" value="INNER MEMBRANE PROTEIN"/>
    <property type="match status" value="1"/>
</dbReference>
<evidence type="ECO:0000256" key="1">
    <source>
        <dbReference type="ARBA" id="ARBA00004370"/>
    </source>
</evidence>
<proteinExistence type="predicted"/>
<evidence type="ECO:0000256" key="5">
    <source>
        <dbReference type="SAM" id="Phobius"/>
    </source>
</evidence>
<dbReference type="GO" id="GO:0016020">
    <property type="term" value="C:membrane"/>
    <property type="evidence" value="ECO:0007669"/>
    <property type="project" value="UniProtKB-SubCell"/>
</dbReference>
<evidence type="ECO:0000313" key="8">
    <source>
        <dbReference type="Proteomes" id="UP000001574"/>
    </source>
</evidence>
<dbReference type="Pfam" id="PF00924">
    <property type="entry name" value="MS_channel_2nd"/>
    <property type="match status" value="1"/>
</dbReference>
<name>A0A0H3A3Q8_MYCA1</name>
<dbReference type="InterPro" id="IPR049142">
    <property type="entry name" value="MS_channel_1st"/>
</dbReference>
<feature type="transmembrane region" description="Helical" evidence="5">
    <location>
        <begin position="117"/>
        <end position="135"/>
    </location>
</feature>
<organism evidence="7 8">
    <name type="scientific">Mycobacterium avium (strain 104)</name>
    <dbReference type="NCBI Taxonomy" id="243243"/>
    <lineage>
        <taxon>Bacteria</taxon>
        <taxon>Bacillati</taxon>
        <taxon>Actinomycetota</taxon>
        <taxon>Actinomycetes</taxon>
        <taxon>Mycobacteriales</taxon>
        <taxon>Mycobacteriaceae</taxon>
        <taxon>Mycobacterium</taxon>
        <taxon>Mycobacterium avium complex (MAC)</taxon>
    </lineage>
</organism>
<dbReference type="Proteomes" id="UP000001574">
    <property type="component" value="Chromosome"/>
</dbReference>
<dbReference type="InterPro" id="IPR000595">
    <property type="entry name" value="cNMP-bd_dom"/>
</dbReference>
<protein>
    <submittedName>
        <fullName evidence="7">Probable conserved transmembrane protein</fullName>
    </submittedName>
</protein>
<reference evidence="7 8" key="1">
    <citation type="submission" date="2006-10" db="EMBL/GenBank/DDBJ databases">
        <authorList>
            <person name="Fleischmann R.D."/>
            <person name="Dodson R.J."/>
            <person name="Haft D.H."/>
            <person name="Merkel J.S."/>
            <person name="Nelson W.C."/>
            <person name="Fraser C.M."/>
        </authorList>
    </citation>
    <scope>NUCLEOTIDE SEQUENCE [LARGE SCALE GENOMIC DNA]</scope>
    <source>
        <strain evidence="7 8">104</strain>
    </source>
</reference>
<dbReference type="HOGENOM" id="CLU_032479_3_0_11"/>
<feature type="transmembrane region" description="Helical" evidence="5">
    <location>
        <begin position="9"/>
        <end position="27"/>
    </location>
</feature>
<dbReference type="InterPro" id="IPR023408">
    <property type="entry name" value="MscS_beta-dom_sf"/>
</dbReference>
<comment type="subcellular location">
    <subcellularLocation>
        <location evidence="1">Membrane</location>
    </subcellularLocation>
</comment>
<dbReference type="InterPro" id="IPR010920">
    <property type="entry name" value="LSM_dom_sf"/>
</dbReference>
<dbReference type="InterPro" id="IPR014710">
    <property type="entry name" value="RmlC-like_jellyroll"/>
</dbReference>
<feature type="transmembrane region" description="Helical" evidence="5">
    <location>
        <begin position="47"/>
        <end position="64"/>
    </location>
</feature>
<dbReference type="KEGG" id="mav:MAV_3202"/>
<dbReference type="InterPro" id="IPR016846">
    <property type="entry name" value="cNMP-bd_ion_channel"/>
</dbReference>
<gene>
    <name evidence="7" type="ordered locus">MAV_3202</name>
</gene>
<dbReference type="EMBL" id="CP000479">
    <property type="protein sequence ID" value="ABK68584.1"/>
    <property type="molecule type" value="Genomic_DNA"/>
</dbReference>
<dbReference type="PANTHER" id="PTHR30566">
    <property type="entry name" value="YNAI-RELATED MECHANOSENSITIVE ION CHANNEL"/>
    <property type="match status" value="1"/>
</dbReference>
<dbReference type="SUPFAM" id="SSF50182">
    <property type="entry name" value="Sm-like ribonucleoproteins"/>
    <property type="match status" value="1"/>
</dbReference>
<dbReference type="CDD" id="cd00038">
    <property type="entry name" value="CAP_ED"/>
    <property type="match status" value="1"/>
</dbReference>
<keyword evidence="3 5" id="KW-1133">Transmembrane helix</keyword>
<evidence type="ECO:0000313" key="7">
    <source>
        <dbReference type="EMBL" id="ABK68584.1"/>
    </source>
</evidence>
<dbReference type="Pfam" id="PF00027">
    <property type="entry name" value="cNMP_binding"/>
    <property type="match status" value="1"/>
</dbReference>
<feature type="transmembrane region" description="Helical" evidence="5">
    <location>
        <begin position="142"/>
        <end position="161"/>
    </location>
</feature>
<dbReference type="PIRSF" id="PIRSF026673">
    <property type="entry name" value="UCP026673_ion_chan"/>
    <property type="match status" value="1"/>
</dbReference>
<evidence type="ECO:0000256" key="2">
    <source>
        <dbReference type="ARBA" id="ARBA00022692"/>
    </source>
</evidence>
<keyword evidence="2 5" id="KW-0812">Transmembrane</keyword>
<evidence type="ECO:0000256" key="4">
    <source>
        <dbReference type="ARBA" id="ARBA00023136"/>
    </source>
</evidence>
<dbReference type="SUPFAM" id="SSF51206">
    <property type="entry name" value="cAMP-binding domain-like"/>
    <property type="match status" value="1"/>
</dbReference>
<dbReference type="Gene3D" id="2.30.30.60">
    <property type="match status" value="1"/>
</dbReference>
<dbReference type="InterPro" id="IPR006685">
    <property type="entry name" value="MscS_channel_2nd"/>
</dbReference>
<dbReference type="AlphaFoldDB" id="A0A0H3A3Q8"/>
<evidence type="ECO:0000259" key="6">
    <source>
        <dbReference type="PROSITE" id="PS50042"/>
    </source>
</evidence>
<dbReference type="Pfam" id="PF21088">
    <property type="entry name" value="MS_channel_1st"/>
    <property type="match status" value="1"/>
</dbReference>
<dbReference type="RefSeq" id="WP_011725320.1">
    <property type="nucleotide sequence ID" value="NC_008595.1"/>
</dbReference>
<dbReference type="SMART" id="SM00100">
    <property type="entry name" value="cNMP"/>
    <property type="match status" value="1"/>
</dbReference>
<dbReference type="GO" id="GO:0055085">
    <property type="term" value="P:transmembrane transport"/>
    <property type="evidence" value="ECO:0007669"/>
    <property type="project" value="InterPro"/>
</dbReference>
<dbReference type="Gene3D" id="1.10.287.1260">
    <property type="match status" value="1"/>
</dbReference>
<feature type="transmembrane region" description="Helical" evidence="5">
    <location>
        <begin position="76"/>
        <end position="97"/>
    </location>
</feature>
<accession>A0A0H3A3Q8</accession>
<feature type="domain" description="Cyclic nucleotide-binding" evidence="6">
    <location>
        <begin position="346"/>
        <end position="436"/>
    </location>
</feature>
<sequence>MSTFDSSSLYWATAVVFGLPLLLIVLTEWHQSLVRKHSPLARPAFLLRSYLIPLGALLVLLVNVARMPAQFTSVRVLATAFGFVVVVLLLSGLNATIFEGAPEGSWRQRVPGIFLDVTRFVLIGVGLAVIFSYVWGVRVGGLFTALGVTSVVIGLMLQNSVGQIVSGLFMLFEQPFRIGDWLDTPAARGRIVEANWRSVHIQTGHGLQITPNSVLATTSFTNLSRPPGGHQLTLTATFSETDPPDRVCALLRRVADALPQRRPDAVAAAVPAGGGEYHVTIGLTSPADDSAAQATLLRWLWYGARREGLRLDGAEDDISTPERIERALRMVVAPALRLGPPDQQALVSHARIVRYGADEIVEHAGRVPEKMTFLLAGGVRLTATAPDGSVVAVGGLDEGSFLGVTALTRQPNLADAQAVAEVTALEIDREHLVELVTGKPLLLQDLGRTIDERRALVHRAVTAEPTPSREPVS</sequence>
<evidence type="ECO:0000256" key="3">
    <source>
        <dbReference type="ARBA" id="ARBA00022989"/>
    </source>
</evidence>
<dbReference type="PROSITE" id="PS50042">
    <property type="entry name" value="CNMP_BINDING_3"/>
    <property type="match status" value="1"/>
</dbReference>
<keyword evidence="4 5" id="KW-0472">Membrane</keyword>
<dbReference type="InterPro" id="IPR018490">
    <property type="entry name" value="cNMP-bd_dom_sf"/>
</dbReference>
<dbReference type="Gene3D" id="2.60.120.10">
    <property type="entry name" value="Jelly Rolls"/>
    <property type="match status" value="1"/>
</dbReference>